<comment type="caution">
    <text evidence="3">The sequence shown here is derived from an EMBL/GenBank/DDBJ whole genome shotgun (WGS) entry which is preliminary data.</text>
</comment>
<dbReference type="PANTHER" id="PTHR22935:SF95">
    <property type="entry name" value="BETA-LACTAMASE-LIKE 1-RELATED"/>
    <property type="match status" value="1"/>
</dbReference>
<protein>
    <recommendedName>
        <fullName evidence="2">Beta-lactamase-related domain-containing protein</fullName>
    </recommendedName>
</protein>
<evidence type="ECO:0000313" key="3">
    <source>
        <dbReference type="EMBL" id="CAK5264485.1"/>
    </source>
</evidence>
<dbReference type="InterPro" id="IPR012338">
    <property type="entry name" value="Beta-lactam/transpept-like"/>
</dbReference>
<dbReference type="SUPFAM" id="SSF56601">
    <property type="entry name" value="beta-lactamase/transpeptidase-like"/>
    <property type="match status" value="1"/>
</dbReference>
<dbReference type="InterPro" id="IPR051478">
    <property type="entry name" value="Beta-lactamase-like_AB/R"/>
</dbReference>
<proteinExistence type="inferred from homology"/>
<name>A0AAD2GXP8_9AGAR</name>
<keyword evidence="4" id="KW-1185">Reference proteome</keyword>
<dbReference type="Pfam" id="PF00144">
    <property type="entry name" value="Beta-lactamase"/>
    <property type="match status" value="1"/>
</dbReference>
<evidence type="ECO:0000313" key="4">
    <source>
        <dbReference type="Proteomes" id="UP001295794"/>
    </source>
</evidence>
<comment type="similarity">
    <text evidence="1">Belongs to the beta-lactamase family.</text>
</comment>
<dbReference type="EMBL" id="CAVNYO010000058">
    <property type="protein sequence ID" value="CAK5264485.1"/>
    <property type="molecule type" value="Genomic_DNA"/>
</dbReference>
<dbReference type="PANTHER" id="PTHR22935">
    <property type="entry name" value="PENICILLIN-BINDING PROTEIN"/>
    <property type="match status" value="1"/>
</dbReference>
<dbReference type="Proteomes" id="UP001295794">
    <property type="component" value="Unassembled WGS sequence"/>
</dbReference>
<dbReference type="InterPro" id="IPR001466">
    <property type="entry name" value="Beta-lactam-related"/>
</dbReference>
<evidence type="ECO:0000259" key="2">
    <source>
        <dbReference type="Pfam" id="PF00144"/>
    </source>
</evidence>
<reference evidence="3" key="1">
    <citation type="submission" date="2023-11" db="EMBL/GenBank/DDBJ databases">
        <authorList>
            <person name="De Vega J J."/>
            <person name="De Vega J J."/>
        </authorList>
    </citation>
    <scope>NUCLEOTIDE SEQUENCE</scope>
</reference>
<accession>A0AAD2GXP8</accession>
<organism evidence="3 4">
    <name type="scientific">Mycena citricolor</name>
    <dbReference type="NCBI Taxonomy" id="2018698"/>
    <lineage>
        <taxon>Eukaryota</taxon>
        <taxon>Fungi</taxon>
        <taxon>Dikarya</taxon>
        <taxon>Basidiomycota</taxon>
        <taxon>Agaricomycotina</taxon>
        <taxon>Agaricomycetes</taxon>
        <taxon>Agaricomycetidae</taxon>
        <taxon>Agaricales</taxon>
        <taxon>Marasmiineae</taxon>
        <taxon>Mycenaceae</taxon>
        <taxon>Mycena</taxon>
    </lineage>
</organism>
<dbReference type="Gene3D" id="3.40.710.10">
    <property type="entry name" value="DD-peptidase/beta-lactamase superfamily"/>
    <property type="match status" value="1"/>
</dbReference>
<gene>
    <name evidence="3" type="ORF">MYCIT1_LOCUS4701</name>
</gene>
<evidence type="ECO:0000256" key="1">
    <source>
        <dbReference type="ARBA" id="ARBA00038473"/>
    </source>
</evidence>
<sequence length="531" mass="58501">MDGKLELNPRERPRKWSLKRLTASIFAIVCATLYALDRRVVISIVSKHTTSVTPTQYKKCQPPLPTLLAGRPPTPDSPRFKTAIASLDSFLTTRAAASDIDSLSVSVVTPAGPLFERGYGLLKANDTTSTETVTRDSAYRIASISKMFTVFETLILRDMGMLNWFLLPAAFQITVSLTSFTYRDDPVAKFLPNFTHPKEGWSSYLQGEYSADKSPITLRQLATHMSGLGRDYPPENFGDLWPLPLDEVERDDGKAGRTGTAEALLEAAMHYPLVAPQYTFPVYSNTGFDLLGLCNVAAFEMVTGRVNVTHHELLDEHIFQPLGLTSSFYRIANASIATRVAIPSSDFEWADMTYSPAYEPSGGQFSSLADLGIVLRSFLSPNGEGILSPYVMREWLRPLHAWSDGFQEVGAPWEIAKLPGTEERAYAKGGNLPGYHSQFVVVPQWSYGVVVLVTGEYADTTSLARTTMELFQPAFDALLLTEVTAAYTGIWVGDGSVAIVLLKDGVLYLESLIVRGKDVLEILQRAKPGEK</sequence>
<dbReference type="AlphaFoldDB" id="A0AAD2GXP8"/>
<feature type="domain" description="Beta-lactamase-related" evidence="2">
    <location>
        <begin position="88"/>
        <end position="460"/>
    </location>
</feature>